<proteinExistence type="predicted"/>
<feature type="non-terminal residue" evidence="1">
    <location>
        <position position="415"/>
    </location>
</feature>
<evidence type="ECO:0000313" key="2">
    <source>
        <dbReference type="Proteomes" id="UP001439008"/>
    </source>
</evidence>
<comment type="caution">
    <text evidence="1">The sequence shown here is derived from an EMBL/GenBank/DDBJ whole genome shotgun (WGS) entry which is preliminary data.</text>
</comment>
<reference evidence="1 2" key="1">
    <citation type="journal article" date="2024" name="BMC Biol.">
        <title>Comparative genomics of Ascetosporea gives new insight into the evolutionary basis for animal parasitism in Rhizaria.</title>
        <authorList>
            <person name="Hiltunen Thoren M."/>
            <person name="Onut-Brannstrom I."/>
            <person name="Alfjorden A."/>
            <person name="Peckova H."/>
            <person name="Swords F."/>
            <person name="Hooper C."/>
            <person name="Holzer A.S."/>
            <person name="Bass D."/>
            <person name="Burki F."/>
        </authorList>
    </citation>
    <scope>NUCLEOTIDE SEQUENCE [LARGE SCALE GENOMIC DNA]</scope>
    <source>
        <strain evidence="1">20-A016</strain>
    </source>
</reference>
<dbReference type="EMBL" id="JBDODL010002200">
    <property type="protein sequence ID" value="MES1922090.1"/>
    <property type="molecule type" value="Genomic_DNA"/>
</dbReference>
<accession>A0ABV2AQZ0</accession>
<gene>
    <name evidence="1" type="primary">TRA1</name>
    <name evidence="1" type="ORF">MHBO_003607</name>
</gene>
<dbReference type="InterPro" id="IPR046805">
    <property type="entry name" value="Tra1_ring"/>
</dbReference>
<dbReference type="Proteomes" id="UP001439008">
    <property type="component" value="Unassembled WGS sequence"/>
</dbReference>
<dbReference type="Pfam" id="PF20206">
    <property type="entry name" value="Tra1_ring"/>
    <property type="match status" value="1"/>
</dbReference>
<sequence length="415" mass="48335">MLQKAYLTNTEIYKKIYFEQLSLIFETAVESEIIKLVLRNLTKDVNENRSKDQIESLLLKSTSLWKLQNRNRDIFETYLLTVLLFLETFADEEIYKSMRKFFVLGLSSRKPDVANRFCELLVRFAPKSAHSLLSHLFEEDTLQPLAKTYWLRHVVRTVLTSVGKTFKAVLYKRFSLKPVRCAETAPAILVVPTSQLEKQHFDFCKTESSEKENFFLTAARFFSASEMRKVTVSLWKSLLPSLWRTFTKKERETFSRKVNSFLTSIWLENGSEKDCSEAIKDFLGGLAECLEFKEEMFMADLEGLVLSFVAKRHLAWYETVAILQKQYRSLHSHDVQKRFSKLSAYSTVTNEIQRQTSFYLKRILEDLSESGAVYALWTFDHASHSSIKGLDFKLFGMWENGQNAFTDLIDADEKL</sequence>
<organism evidence="1 2">
    <name type="scientific">Bonamia ostreae</name>
    <dbReference type="NCBI Taxonomy" id="126728"/>
    <lineage>
        <taxon>Eukaryota</taxon>
        <taxon>Sar</taxon>
        <taxon>Rhizaria</taxon>
        <taxon>Endomyxa</taxon>
        <taxon>Ascetosporea</taxon>
        <taxon>Haplosporida</taxon>
        <taxon>Bonamia</taxon>
    </lineage>
</organism>
<protein>
    <submittedName>
        <fullName evidence="1">Transcription-associated protein 1</fullName>
    </submittedName>
</protein>
<name>A0ABV2AQZ0_9EUKA</name>
<keyword evidence="2" id="KW-1185">Reference proteome</keyword>
<evidence type="ECO:0000313" key="1">
    <source>
        <dbReference type="EMBL" id="MES1922090.1"/>
    </source>
</evidence>